<sequence length="370" mass="43175">MKKGKTIYFKGYYGFKNMGDDIFAVTADWLCNNIWEDGKAIFIGSDLPKLSTQAKIIKIKNPYLRKLYEYYLINQVDYIIYLGGSLFGKFGNFMDIKHVFNKFSRFHSKLGTIGTSVGPFKNEQDFKAITGFLSKFNFVAVRDYSSIEILKKSETKIPYSFSFDVAVLIDEVFPSLKQTKKKNSNGPKRLGVSLNHYERYGNGDIEKEQVREKAVLKFLEAAVEKHKDIEEVVFFEFNGDKNIGDLEIIQKFDSVISKKIKTKIIKYDYDTERFLTELNQCDFMLGVRLHSAISSYALNIPFMLVEYHKKNTEFLNTIEHHYRFDVNDLDKNLNSFSKLLELGYVPNMKKPEEFKEILLNKFKEIKHNFL</sequence>
<dbReference type="EMBL" id="CP118627">
    <property type="protein sequence ID" value="WEA13823.1"/>
    <property type="molecule type" value="Genomic_DNA"/>
</dbReference>
<dbReference type="GO" id="GO:0016740">
    <property type="term" value="F:transferase activity"/>
    <property type="evidence" value="ECO:0007669"/>
    <property type="project" value="UniProtKB-KW"/>
</dbReference>
<dbReference type="PANTHER" id="PTHR36836:SF1">
    <property type="entry name" value="COLANIC ACID BIOSYNTHESIS PROTEIN WCAK"/>
    <property type="match status" value="1"/>
</dbReference>
<dbReference type="Pfam" id="PF04230">
    <property type="entry name" value="PS_pyruv_trans"/>
    <property type="match status" value="1"/>
</dbReference>
<keyword evidence="2" id="KW-0808">Transferase</keyword>
<name>A0AAX3NB15_9LACT</name>
<proteinExistence type="predicted"/>
<evidence type="ECO:0000313" key="2">
    <source>
        <dbReference type="EMBL" id="WEA13823.1"/>
    </source>
</evidence>
<dbReference type="Proteomes" id="UP001217324">
    <property type="component" value="Chromosome"/>
</dbReference>
<gene>
    <name evidence="2" type="ORF">PWF74_10115</name>
</gene>
<dbReference type="InterPro" id="IPR007345">
    <property type="entry name" value="Polysacch_pyruvyl_Trfase"/>
</dbReference>
<evidence type="ECO:0000259" key="1">
    <source>
        <dbReference type="Pfam" id="PF04230"/>
    </source>
</evidence>
<protein>
    <submittedName>
        <fullName evidence="2">Polysaccharide pyruvyl transferase family protein</fullName>
    </submittedName>
</protein>
<organism evidence="2 3">
    <name type="scientific">Lactococcus garvieae</name>
    <dbReference type="NCBI Taxonomy" id="1363"/>
    <lineage>
        <taxon>Bacteria</taxon>
        <taxon>Bacillati</taxon>
        <taxon>Bacillota</taxon>
        <taxon>Bacilli</taxon>
        <taxon>Lactobacillales</taxon>
        <taxon>Streptococcaceae</taxon>
        <taxon>Lactococcus</taxon>
    </lineage>
</organism>
<feature type="domain" description="Polysaccharide pyruvyl transferase" evidence="1">
    <location>
        <begin position="17"/>
        <end position="308"/>
    </location>
</feature>
<evidence type="ECO:0000313" key="3">
    <source>
        <dbReference type="Proteomes" id="UP001217324"/>
    </source>
</evidence>
<dbReference type="PANTHER" id="PTHR36836">
    <property type="entry name" value="COLANIC ACID BIOSYNTHESIS PROTEIN WCAK"/>
    <property type="match status" value="1"/>
</dbReference>
<reference evidence="2" key="1">
    <citation type="submission" date="2023-02" db="EMBL/GenBank/DDBJ databases">
        <title>Comparative genomics and fermentation flavor characterization of five lactic acid bacteria reveal flavor biosynthesis metabolic pathways in fermented muskmelon puree.</title>
        <authorList>
            <person name="Yuan L."/>
            <person name="Li M."/>
            <person name="Xu X."/>
            <person name="Lao F."/>
            <person name="Wu J."/>
        </authorList>
    </citation>
    <scope>NUCLEOTIDE SEQUENCE</scope>
    <source>
        <strain evidence="2">Pa-2</strain>
    </source>
</reference>
<accession>A0AAX3NB15</accession>
<dbReference type="RefSeq" id="WP_165705500.1">
    <property type="nucleotide sequence ID" value="NZ_CP099987.1"/>
</dbReference>
<dbReference type="AlphaFoldDB" id="A0AAX3NB15"/>